<keyword evidence="5" id="KW-0472">Membrane</keyword>
<evidence type="ECO:0000256" key="4">
    <source>
        <dbReference type="SAM" id="MobiDB-lite"/>
    </source>
</evidence>
<dbReference type="InterPro" id="IPR050625">
    <property type="entry name" value="ParA/MinD_ATPase"/>
</dbReference>
<evidence type="ECO:0000256" key="5">
    <source>
        <dbReference type="SAM" id="Phobius"/>
    </source>
</evidence>
<feature type="domain" description="Response regulatory" evidence="6">
    <location>
        <begin position="4"/>
        <end position="127"/>
    </location>
</feature>
<feature type="transmembrane region" description="Helical" evidence="5">
    <location>
        <begin position="804"/>
        <end position="826"/>
    </location>
</feature>
<evidence type="ECO:0000256" key="3">
    <source>
        <dbReference type="PROSITE-ProRule" id="PRU00169"/>
    </source>
</evidence>
<feature type="compositionally biased region" description="Pro residues" evidence="4">
    <location>
        <begin position="599"/>
        <end position="620"/>
    </location>
</feature>
<keyword evidence="5" id="KW-0812">Transmembrane</keyword>
<feature type="region of interest" description="Disordered" evidence="4">
    <location>
        <begin position="396"/>
        <end position="791"/>
    </location>
</feature>
<evidence type="ECO:0000256" key="2">
    <source>
        <dbReference type="ARBA" id="ARBA00022840"/>
    </source>
</evidence>
<dbReference type="GO" id="GO:0009898">
    <property type="term" value="C:cytoplasmic side of plasma membrane"/>
    <property type="evidence" value="ECO:0007669"/>
    <property type="project" value="TreeGrafter"/>
</dbReference>
<dbReference type="GO" id="GO:0051782">
    <property type="term" value="P:negative regulation of cell division"/>
    <property type="evidence" value="ECO:0007669"/>
    <property type="project" value="TreeGrafter"/>
</dbReference>
<accession>A0A4Y3R9E8</accession>
<evidence type="ECO:0000259" key="6">
    <source>
        <dbReference type="PROSITE" id="PS50110"/>
    </source>
</evidence>
<feature type="compositionally biased region" description="Low complexity" evidence="4">
    <location>
        <begin position="510"/>
        <end position="520"/>
    </location>
</feature>
<feature type="compositionally biased region" description="Low complexity" evidence="4">
    <location>
        <begin position="743"/>
        <end position="759"/>
    </location>
</feature>
<dbReference type="PANTHER" id="PTHR43384">
    <property type="entry name" value="SEPTUM SITE-DETERMINING PROTEIN MIND HOMOLOG, CHLOROPLASTIC-RELATED"/>
    <property type="match status" value="1"/>
</dbReference>
<dbReference type="InterPro" id="IPR025669">
    <property type="entry name" value="AAA_dom"/>
</dbReference>
<dbReference type="GO" id="GO:0016887">
    <property type="term" value="F:ATP hydrolysis activity"/>
    <property type="evidence" value="ECO:0007669"/>
    <property type="project" value="TreeGrafter"/>
</dbReference>
<feature type="compositionally biased region" description="Gly residues" evidence="4">
    <location>
        <begin position="770"/>
        <end position="781"/>
    </location>
</feature>
<feature type="compositionally biased region" description="Pro residues" evidence="4">
    <location>
        <begin position="671"/>
        <end position="693"/>
    </location>
</feature>
<gene>
    <name evidence="7" type="ORF">SCA03_68230</name>
</gene>
<evidence type="ECO:0000313" key="8">
    <source>
        <dbReference type="Proteomes" id="UP000319210"/>
    </source>
</evidence>
<evidence type="ECO:0000313" key="7">
    <source>
        <dbReference type="EMBL" id="GEB54272.1"/>
    </source>
</evidence>
<dbReference type="PANTHER" id="PTHR43384:SF6">
    <property type="entry name" value="SEPTUM SITE-DETERMINING PROTEIN MIND HOMOLOG, CHLOROPLASTIC"/>
    <property type="match status" value="1"/>
</dbReference>
<dbReference type="InterPro" id="IPR027417">
    <property type="entry name" value="P-loop_NTPase"/>
</dbReference>
<dbReference type="InterPro" id="IPR011006">
    <property type="entry name" value="CheY-like_superfamily"/>
</dbReference>
<feature type="compositionally biased region" description="Low complexity" evidence="4">
    <location>
        <begin position="445"/>
        <end position="473"/>
    </location>
</feature>
<dbReference type="RefSeq" id="WP_308698573.1">
    <property type="nucleotide sequence ID" value="NZ_BJMM01000097.1"/>
</dbReference>
<dbReference type="GO" id="GO:0000160">
    <property type="term" value="P:phosphorelay signal transduction system"/>
    <property type="evidence" value="ECO:0007669"/>
    <property type="project" value="InterPro"/>
</dbReference>
<name>A0A4Y3R9E8_STRCI</name>
<dbReference type="SUPFAM" id="SSF52540">
    <property type="entry name" value="P-loop containing nucleoside triphosphate hydrolases"/>
    <property type="match status" value="1"/>
</dbReference>
<dbReference type="InterPro" id="IPR001789">
    <property type="entry name" value="Sig_transdc_resp-reg_receiver"/>
</dbReference>
<feature type="compositionally biased region" description="Gly residues" evidence="4">
    <location>
        <begin position="418"/>
        <end position="439"/>
    </location>
</feature>
<keyword evidence="8" id="KW-1185">Reference proteome</keyword>
<dbReference type="Pfam" id="PF13614">
    <property type="entry name" value="AAA_31"/>
    <property type="match status" value="1"/>
</dbReference>
<dbReference type="GO" id="GO:0005524">
    <property type="term" value="F:ATP binding"/>
    <property type="evidence" value="ECO:0007669"/>
    <property type="project" value="UniProtKB-KW"/>
</dbReference>
<dbReference type="PROSITE" id="PS50110">
    <property type="entry name" value="RESPONSE_REGULATORY"/>
    <property type="match status" value="1"/>
</dbReference>
<dbReference type="EMBL" id="BJMM01000097">
    <property type="protein sequence ID" value="GEB54272.1"/>
    <property type="molecule type" value="Genomic_DNA"/>
</dbReference>
<dbReference type="AlphaFoldDB" id="A0A4Y3R9E8"/>
<comment type="caution">
    <text evidence="7">The sequence shown here is derived from an EMBL/GenBank/DDBJ whole genome shotgun (WGS) entry which is preliminary data.</text>
</comment>
<feature type="compositionally biased region" description="Gly residues" evidence="4">
    <location>
        <begin position="396"/>
        <end position="410"/>
    </location>
</feature>
<dbReference type="Gene3D" id="3.40.50.300">
    <property type="entry name" value="P-loop containing nucleotide triphosphate hydrolases"/>
    <property type="match status" value="1"/>
</dbReference>
<keyword evidence="1" id="KW-0547">Nucleotide-binding</keyword>
<dbReference type="Proteomes" id="UP000319210">
    <property type="component" value="Unassembled WGS sequence"/>
</dbReference>
<sequence>MVIRIQPAVSDPDAARSLVTLLSQLPECEPVPPAIDSTQLIDTLSQQAAESPADLPEVVLVHELIGSVPALELIREVALHFPAVAVVLVTQDTSPGLYSAAMDAGARGVAGLPLSYDELAARIDAAAAWASGVRRHLGVSGHGGRDPGPRGQGGTVLTVSGAKGGVGTTLAAVQLALAARASGRDTALVDLDLQAGDVASCLDVQFRRSIVDLAGIRDISPRVLQDAVYTHESGLGLLLAPGEGERGEEVDERAARQILGALRTRFEVVVVDCGSQMHSANAAAVELADLAALLTTPDVISVRGAKRTVRLWERLRIRKAEETVTVVNRASRHTEIQPSLIARVTGTPMARTTVPAAFKELQSALDAGRMQDLDAKGSVRQALWALAGELGLVVDGGGSGAKIGGRSGTGRGRRGRSGGRGAAGAPAGDGGTGSAGILGQGRAELPAGGRQALPPGGPRPGRTGAGPASASGPGQPGRPGRPGRPGSGPASASGSGPGSGSVSGSGPGLLPGQASGAAQGFGPVAGSAQGRAHGTASREGPAPGHGPGYGADGGEHGPGTGTFGPGYGYAPGPAGAEPTGAGPSPYGPSYAGAALGGGQPPPPGSAPYGPPPAGGPPAPGPVTDEVSRNEASGHEAARNEASRNGAWQAGASPGGPPYPEGPSYPDASLPQGPPYPDVPSPQPPERPPYPEGPAYPAGPAAEGPSYPAGDPAPERPSYPAGASVADGTPYAHGPSPTDGAPSGEGSAAEGTSAEGTSAEDPSAEGEAHGASGGGAGSGGVGWWRQEPGEGWARGGDRGAVSVEFAGMAPVVLVVLVLLWQCVLIGYTFSLAGNAADEAARAATGAAAYGDPQGACEEAAREHLPATWRKSASVSCARGGHVWKAQVDLRTPILFPGAAGLPFTVNGEAGAAEEG</sequence>
<keyword evidence="2" id="KW-0067">ATP-binding</keyword>
<dbReference type="InterPro" id="IPR012495">
    <property type="entry name" value="TadE-like_dom"/>
</dbReference>
<feature type="compositionally biased region" description="Gly residues" evidence="4">
    <location>
        <begin position="495"/>
        <end position="509"/>
    </location>
</feature>
<feature type="compositionally biased region" description="Low complexity" evidence="4">
    <location>
        <begin position="570"/>
        <end position="583"/>
    </location>
</feature>
<dbReference type="Gene3D" id="3.40.50.2300">
    <property type="match status" value="1"/>
</dbReference>
<evidence type="ECO:0000256" key="1">
    <source>
        <dbReference type="ARBA" id="ARBA00022741"/>
    </source>
</evidence>
<feature type="compositionally biased region" description="Basic and acidic residues" evidence="4">
    <location>
        <begin position="625"/>
        <end position="641"/>
    </location>
</feature>
<dbReference type="Pfam" id="PF07811">
    <property type="entry name" value="TadE"/>
    <property type="match status" value="1"/>
</dbReference>
<feature type="compositionally biased region" description="Low complexity" evidence="4">
    <location>
        <begin position="694"/>
        <end position="708"/>
    </location>
</feature>
<feature type="compositionally biased region" description="Gly residues" evidence="4">
    <location>
        <begin position="543"/>
        <end position="569"/>
    </location>
</feature>
<keyword evidence="5" id="KW-1133">Transmembrane helix</keyword>
<dbReference type="GO" id="GO:0005829">
    <property type="term" value="C:cytosol"/>
    <property type="evidence" value="ECO:0007669"/>
    <property type="project" value="TreeGrafter"/>
</dbReference>
<reference evidence="7 8" key="1">
    <citation type="submission" date="2019-06" db="EMBL/GenBank/DDBJ databases">
        <title>Whole genome shotgun sequence of Streptomyces cacaoi subsp. cacaoi NBRC 12748.</title>
        <authorList>
            <person name="Hosoyama A."/>
            <person name="Uohara A."/>
            <person name="Ohji S."/>
            <person name="Ichikawa N."/>
        </authorList>
    </citation>
    <scope>NUCLEOTIDE SEQUENCE [LARGE SCALE GENOMIC DNA]</scope>
    <source>
        <strain evidence="7 8">NBRC 12748</strain>
    </source>
</reference>
<comment type="caution">
    <text evidence="3">Lacks conserved residue(s) required for the propagation of feature annotation.</text>
</comment>
<dbReference type="SUPFAM" id="SSF52172">
    <property type="entry name" value="CheY-like"/>
    <property type="match status" value="1"/>
</dbReference>
<protein>
    <recommendedName>
        <fullName evidence="6">Response regulatory domain-containing protein</fullName>
    </recommendedName>
</protein>
<proteinExistence type="predicted"/>
<organism evidence="7 8">
    <name type="scientific">Streptomyces cacaoi</name>
    <dbReference type="NCBI Taxonomy" id="1898"/>
    <lineage>
        <taxon>Bacteria</taxon>
        <taxon>Bacillati</taxon>
        <taxon>Actinomycetota</taxon>
        <taxon>Actinomycetes</taxon>
        <taxon>Kitasatosporales</taxon>
        <taxon>Streptomycetaceae</taxon>
        <taxon>Streptomyces</taxon>
    </lineage>
</organism>